<proteinExistence type="predicted"/>
<evidence type="ECO:0000313" key="1">
    <source>
        <dbReference type="EMBL" id="KAH3776010.1"/>
    </source>
</evidence>
<evidence type="ECO:0000313" key="2">
    <source>
        <dbReference type="Proteomes" id="UP000828390"/>
    </source>
</evidence>
<name>A0A9D4ED06_DREPO</name>
<protein>
    <submittedName>
        <fullName evidence="1">Uncharacterized protein</fullName>
    </submittedName>
</protein>
<gene>
    <name evidence="1" type="ORF">DPMN_177421</name>
</gene>
<dbReference type="Proteomes" id="UP000828390">
    <property type="component" value="Unassembled WGS sequence"/>
</dbReference>
<comment type="caution">
    <text evidence="1">The sequence shown here is derived from an EMBL/GenBank/DDBJ whole genome shotgun (WGS) entry which is preliminary data.</text>
</comment>
<reference evidence="1" key="2">
    <citation type="submission" date="2020-11" db="EMBL/GenBank/DDBJ databases">
        <authorList>
            <person name="McCartney M.A."/>
            <person name="Auch B."/>
            <person name="Kono T."/>
            <person name="Mallez S."/>
            <person name="Becker A."/>
            <person name="Gohl D.M."/>
            <person name="Silverstein K.A.T."/>
            <person name="Koren S."/>
            <person name="Bechman K.B."/>
            <person name="Herman A."/>
            <person name="Abrahante J.E."/>
            <person name="Garbe J."/>
        </authorList>
    </citation>
    <scope>NUCLEOTIDE SEQUENCE</scope>
    <source>
        <strain evidence="1">Duluth1</strain>
        <tissue evidence="1">Whole animal</tissue>
    </source>
</reference>
<organism evidence="1 2">
    <name type="scientific">Dreissena polymorpha</name>
    <name type="common">Zebra mussel</name>
    <name type="synonym">Mytilus polymorpha</name>
    <dbReference type="NCBI Taxonomy" id="45954"/>
    <lineage>
        <taxon>Eukaryota</taxon>
        <taxon>Metazoa</taxon>
        <taxon>Spiralia</taxon>
        <taxon>Lophotrochozoa</taxon>
        <taxon>Mollusca</taxon>
        <taxon>Bivalvia</taxon>
        <taxon>Autobranchia</taxon>
        <taxon>Heteroconchia</taxon>
        <taxon>Euheterodonta</taxon>
        <taxon>Imparidentia</taxon>
        <taxon>Neoheterodontei</taxon>
        <taxon>Myida</taxon>
        <taxon>Dreissenoidea</taxon>
        <taxon>Dreissenidae</taxon>
        <taxon>Dreissena</taxon>
    </lineage>
</organism>
<keyword evidence="2" id="KW-1185">Reference proteome</keyword>
<sequence length="162" mass="17849">MADVMLDIPRPVDAVVLLQLNLVQVRLHPSKSGRYPHGTGPSSGCTLPASLVGALTISIAHLRCGIGTNAVTNFHEGVLTRINSPLPGGHVFQTNRNQFELVQDIIGTNLLTEIHEYQTINPCYSTNWNHFEQIQDFICTNALTKFHKNQIINVASRVLKGK</sequence>
<reference evidence="1" key="1">
    <citation type="journal article" date="2019" name="bioRxiv">
        <title>The Genome of the Zebra Mussel, Dreissena polymorpha: A Resource for Invasive Species Research.</title>
        <authorList>
            <person name="McCartney M.A."/>
            <person name="Auch B."/>
            <person name="Kono T."/>
            <person name="Mallez S."/>
            <person name="Zhang Y."/>
            <person name="Obille A."/>
            <person name="Becker A."/>
            <person name="Abrahante J.E."/>
            <person name="Garbe J."/>
            <person name="Badalamenti J.P."/>
            <person name="Herman A."/>
            <person name="Mangelson H."/>
            <person name="Liachko I."/>
            <person name="Sullivan S."/>
            <person name="Sone E.D."/>
            <person name="Koren S."/>
            <person name="Silverstein K.A.T."/>
            <person name="Beckman K.B."/>
            <person name="Gohl D.M."/>
        </authorList>
    </citation>
    <scope>NUCLEOTIDE SEQUENCE</scope>
    <source>
        <strain evidence="1">Duluth1</strain>
        <tissue evidence="1">Whole animal</tissue>
    </source>
</reference>
<dbReference type="AlphaFoldDB" id="A0A9D4ED06"/>
<dbReference type="EMBL" id="JAIWYP010000009">
    <property type="protein sequence ID" value="KAH3776010.1"/>
    <property type="molecule type" value="Genomic_DNA"/>
</dbReference>
<accession>A0A9D4ED06</accession>